<organism evidence="1 2">
    <name type="scientific">Chryseobacterium kimseyorum</name>
    <dbReference type="NCBI Taxonomy" id="2984028"/>
    <lineage>
        <taxon>Bacteria</taxon>
        <taxon>Pseudomonadati</taxon>
        <taxon>Bacteroidota</taxon>
        <taxon>Flavobacteriia</taxon>
        <taxon>Flavobacteriales</taxon>
        <taxon>Weeksellaceae</taxon>
        <taxon>Chryseobacterium group</taxon>
        <taxon>Chryseobacterium</taxon>
    </lineage>
</organism>
<proteinExistence type="predicted"/>
<gene>
    <name evidence="1" type="ORF">OMO38_06580</name>
</gene>
<reference evidence="1" key="1">
    <citation type="submission" date="2022-10" db="EMBL/GenBank/DDBJ databases">
        <title>Chryseobacterium babae sp. nov. isolated from the gut of the beetle Oryctes rhinoceros, and Chryseobacterium kimseyorum sp. nov., isolated from a stick insect rearing cage.</title>
        <authorList>
            <person name="Shelomi M."/>
            <person name="Han C.-J."/>
            <person name="Chen W.-M."/>
            <person name="Chen H.-K."/>
            <person name="Liaw S.-J."/>
            <person name="Muhle E."/>
            <person name="Clermont D."/>
        </authorList>
    </citation>
    <scope>NUCLEOTIDE SEQUENCE</scope>
    <source>
        <strain evidence="1">09-1422</strain>
    </source>
</reference>
<accession>A0ABT3HWK7</accession>
<keyword evidence="2" id="KW-1185">Reference proteome</keyword>
<evidence type="ECO:0000313" key="1">
    <source>
        <dbReference type="EMBL" id="MCW3168187.1"/>
    </source>
</evidence>
<dbReference type="Proteomes" id="UP001163731">
    <property type="component" value="Unassembled WGS sequence"/>
</dbReference>
<dbReference type="RefSeq" id="WP_264749411.1">
    <property type="nucleotide sequence ID" value="NZ_JAPDHW010000003.1"/>
</dbReference>
<sequence length="90" mass="10318">MNSITFDQAFQTYILNRKVIAWGFQHEVKVLLPNGYYAYPSGYFTEYENGYKMIASGATLHKTQIQEVMILDPDGVPIARDTEDTIPCDY</sequence>
<dbReference type="EMBL" id="JAPDHW010000003">
    <property type="protein sequence ID" value="MCW3168187.1"/>
    <property type="molecule type" value="Genomic_DNA"/>
</dbReference>
<name>A0ABT3HWK7_9FLAO</name>
<evidence type="ECO:0000313" key="2">
    <source>
        <dbReference type="Proteomes" id="UP001163731"/>
    </source>
</evidence>
<protein>
    <submittedName>
        <fullName evidence="1">Uncharacterized protein</fullName>
    </submittedName>
</protein>
<comment type="caution">
    <text evidence="1">The sequence shown here is derived from an EMBL/GenBank/DDBJ whole genome shotgun (WGS) entry which is preliminary data.</text>
</comment>